<name>A0A837HPU1_9BACT</name>
<dbReference type="AlphaFoldDB" id="A0A837HPU1"/>
<comment type="caution">
    <text evidence="1">The sequence shown here is derived from an EMBL/GenBank/DDBJ whole genome shotgun (WGS) entry which is preliminary data.</text>
</comment>
<reference evidence="1 2" key="1">
    <citation type="journal article" date="2015" name="Nature">
        <title>rRNA introns, odd ribosomes, and small enigmatic genomes across a large radiation of phyla.</title>
        <authorList>
            <person name="Brown C.T."/>
            <person name="Hug L.A."/>
            <person name="Thomas B.C."/>
            <person name="Sharon I."/>
            <person name="Castelle C.J."/>
            <person name="Singh A."/>
            <person name="Wilkins M.J."/>
            <person name="Williams K.H."/>
            <person name="Banfield J.F."/>
        </authorList>
    </citation>
    <scope>NUCLEOTIDE SEQUENCE [LARGE SCALE GENOMIC DNA]</scope>
</reference>
<organism evidence="1 2">
    <name type="scientific">Candidatus Nomurabacteria bacterium GW2011_GWD2_39_12</name>
    <dbReference type="NCBI Taxonomy" id="1618759"/>
    <lineage>
        <taxon>Bacteria</taxon>
        <taxon>Candidatus Nomuraibacteriota</taxon>
    </lineage>
</organism>
<sequence>MEESKQPSREEIENSLAEILKNKVRDVLNAESQQDILIFFNQLCNSIYMIRKHGFTTSSYLEMNSPMTAFLVAQLSAESSPEARANILLDALADKDKFGLEEKFLEKLRAS</sequence>
<evidence type="ECO:0000313" key="1">
    <source>
        <dbReference type="EMBL" id="KKR00624.1"/>
    </source>
</evidence>
<gene>
    <name evidence="1" type="ORF">UT27_C0015G0006</name>
</gene>
<dbReference type="EMBL" id="LBWE01000015">
    <property type="protein sequence ID" value="KKR00624.1"/>
    <property type="molecule type" value="Genomic_DNA"/>
</dbReference>
<accession>A0A837HPU1</accession>
<evidence type="ECO:0000313" key="2">
    <source>
        <dbReference type="Proteomes" id="UP000033998"/>
    </source>
</evidence>
<protein>
    <submittedName>
        <fullName evidence="1">Uncharacterized protein</fullName>
    </submittedName>
</protein>
<proteinExistence type="predicted"/>
<dbReference type="Proteomes" id="UP000033998">
    <property type="component" value="Unassembled WGS sequence"/>
</dbReference>